<dbReference type="Proteomes" id="UP000020406">
    <property type="component" value="Unassembled WGS sequence"/>
</dbReference>
<accession>Z9JK71</accession>
<dbReference type="Proteomes" id="UP001430701">
    <property type="component" value="Unassembled WGS sequence"/>
</dbReference>
<evidence type="ECO:0000313" key="5">
    <source>
        <dbReference type="Proteomes" id="UP000020406"/>
    </source>
</evidence>
<evidence type="ECO:0000313" key="3">
    <source>
        <dbReference type="EMBL" id="EWS78147.1"/>
    </source>
</evidence>
<dbReference type="PANTHER" id="PTHR46825:SF15">
    <property type="entry name" value="BETA-LACTAMASE-RELATED DOMAIN-CONTAINING PROTEIN"/>
    <property type="match status" value="1"/>
</dbReference>
<dbReference type="InterPro" id="IPR012338">
    <property type="entry name" value="Beta-lactam/transpept-like"/>
</dbReference>
<dbReference type="InterPro" id="IPR050491">
    <property type="entry name" value="AmpC-like"/>
</dbReference>
<reference evidence="3 5" key="1">
    <citation type="journal article" date="2014" name="Genome Announc.">
        <title>Draft Genome Sequence of Xylella fastidiosa Pear Leaf Scorch Strain in Taiwan.</title>
        <authorList>
            <person name="Su C.C."/>
            <person name="Deng W.L."/>
            <person name="Jan F.J."/>
            <person name="Chang C.J."/>
            <person name="Huang H."/>
            <person name="Chen J."/>
        </authorList>
    </citation>
    <scope>NUCLEOTIDE SEQUENCE [LARGE SCALE GENOMIC DNA]</scope>
    <source>
        <strain evidence="3 5">PLS229</strain>
    </source>
</reference>
<keyword evidence="6" id="KW-1185">Reference proteome</keyword>
<dbReference type="PATRIC" id="fig|1444770.3.peg.1547"/>
<dbReference type="Gene3D" id="3.40.710.10">
    <property type="entry name" value="DD-peptidase/beta-lactamase superfamily"/>
    <property type="match status" value="1"/>
</dbReference>
<gene>
    <name evidence="3" type="ORF">AF72_06495</name>
    <name evidence="4" type="ORF">LPH55_01335</name>
</gene>
<dbReference type="PANTHER" id="PTHR46825">
    <property type="entry name" value="D-ALANYL-D-ALANINE-CARBOXYPEPTIDASE/ENDOPEPTIDASE AMPH"/>
    <property type="match status" value="1"/>
</dbReference>
<evidence type="ECO:0000313" key="4">
    <source>
        <dbReference type="EMBL" id="MCD8472145.1"/>
    </source>
</evidence>
<evidence type="ECO:0000256" key="1">
    <source>
        <dbReference type="SAM" id="MobiDB-lite"/>
    </source>
</evidence>
<sequence length="447" mass="48785">MKQQGWYRGLRLVATGLLGSLMPFTLSSTDQTPVVEPQSLPPIATVDDAQEKVALPTHRFDIKAIESIAEQLTYGQKVPGLAMAIVQGGHILSMRGYGINDVSNPQPVNAHTVFRLASLSKAFASAMAGLLVNDGILSWDSKVVDYVPGFHLSNPTATRKLTVADVLSHRVGLSRNAYDGEIESNADYYSLNRKLAYAPLICAPGDCYSYQNVAFSLIGDVVFAASGNFYEQAVERRIFKPLGMNDASLGLAGIQSSQSWARPHTHGKRGWNPVMVKQTYYHLAPAAGVNASASDMAQWLLAQTGHRPEVLPAPLLVTLHTPLISTPSEVRPGWRRERLLSASYALGWRVFNYDKHQIVFHAGAVQGYRGLVALVPERDFGVAILWNGETGLPSGLLLTILDRALGLRGQHRLDIEADSDFSSENMLAKKTDESNPHNALENKPPPR</sequence>
<organism evidence="3 5">
    <name type="scientific">Xylella taiwanensis</name>
    <dbReference type="NCBI Taxonomy" id="1444770"/>
    <lineage>
        <taxon>Bacteria</taxon>
        <taxon>Pseudomonadati</taxon>
        <taxon>Pseudomonadota</taxon>
        <taxon>Gammaproteobacteria</taxon>
        <taxon>Lysobacterales</taxon>
        <taxon>Lysobacteraceae</taxon>
        <taxon>Xylella</taxon>
    </lineage>
</organism>
<evidence type="ECO:0000313" key="6">
    <source>
        <dbReference type="Proteomes" id="UP001430701"/>
    </source>
</evidence>
<dbReference type="KEGG" id="xtw:AB672_07610"/>
<proteinExistence type="predicted"/>
<dbReference type="EMBL" id="JDSQ01000009">
    <property type="protein sequence ID" value="EWS78147.1"/>
    <property type="molecule type" value="Genomic_DNA"/>
</dbReference>
<evidence type="ECO:0000259" key="2">
    <source>
        <dbReference type="Pfam" id="PF00144"/>
    </source>
</evidence>
<reference evidence="4" key="2">
    <citation type="submission" date="2021-11" db="EMBL/GenBank/DDBJ databases">
        <title>Genome sequence of Xylella taiwanensis PLS432.</title>
        <authorList>
            <person name="Weng L.-W."/>
            <person name="Su C.-C."/>
            <person name="Tsai C.-W."/>
            <person name="Kuo C.-H."/>
        </authorList>
    </citation>
    <scope>NUCLEOTIDE SEQUENCE</scope>
    <source>
        <strain evidence="4">PLS432</strain>
    </source>
</reference>
<dbReference type="InterPro" id="IPR001466">
    <property type="entry name" value="Beta-lactam-related"/>
</dbReference>
<feature type="domain" description="Beta-lactamase-related" evidence="2">
    <location>
        <begin position="67"/>
        <end position="401"/>
    </location>
</feature>
<dbReference type="OrthoDB" id="119951at2"/>
<dbReference type="AlphaFoldDB" id="Z9JK71"/>
<dbReference type="eggNOG" id="COG1680">
    <property type="taxonomic scope" value="Bacteria"/>
</dbReference>
<dbReference type="EMBL" id="JAJPPU010000001">
    <property type="protein sequence ID" value="MCD8472145.1"/>
    <property type="molecule type" value="Genomic_DNA"/>
</dbReference>
<dbReference type="SUPFAM" id="SSF56601">
    <property type="entry name" value="beta-lactamase/transpeptidase-like"/>
    <property type="match status" value="1"/>
</dbReference>
<protein>
    <submittedName>
        <fullName evidence="3 4">Beta-lactamase</fullName>
    </submittedName>
</protein>
<dbReference type="Pfam" id="PF00144">
    <property type="entry name" value="Beta-lactamase"/>
    <property type="match status" value="1"/>
</dbReference>
<name>Z9JK71_9GAMM</name>
<feature type="region of interest" description="Disordered" evidence="1">
    <location>
        <begin position="424"/>
        <end position="447"/>
    </location>
</feature>
<comment type="caution">
    <text evidence="3">The sequence shown here is derived from an EMBL/GenBank/DDBJ whole genome shotgun (WGS) entry which is preliminary data.</text>
</comment>
<dbReference type="STRING" id="1444770.AF72_06495"/>